<organism evidence="2">
    <name type="scientific">uncultured Sphingomonadaceae bacterium</name>
    <dbReference type="NCBI Taxonomy" id="169976"/>
    <lineage>
        <taxon>Bacteria</taxon>
        <taxon>Pseudomonadati</taxon>
        <taxon>Pseudomonadota</taxon>
        <taxon>Alphaproteobacteria</taxon>
        <taxon>Sphingomonadales</taxon>
        <taxon>Sphingomonadaceae</taxon>
        <taxon>environmental samples</taxon>
    </lineage>
</organism>
<feature type="chain" id="PRO_5026705501" evidence="1">
    <location>
        <begin position="28"/>
        <end position="55"/>
    </location>
</feature>
<gene>
    <name evidence="2" type="ORF">AVDCRST_MAG91-1180</name>
</gene>
<protein>
    <submittedName>
        <fullName evidence="2">Uncharacterized protein</fullName>
    </submittedName>
</protein>
<proteinExistence type="predicted"/>
<dbReference type="EMBL" id="CADCVX010000250">
    <property type="protein sequence ID" value="CAA9503439.1"/>
    <property type="molecule type" value="Genomic_DNA"/>
</dbReference>
<keyword evidence="1" id="KW-0732">Signal</keyword>
<evidence type="ECO:0000256" key="1">
    <source>
        <dbReference type="SAM" id="SignalP"/>
    </source>
</evidence>
<reference evidence="2" key="1">
    <citation type="submission" date="2020-02" db="EMBL/GenBank/DDBJ databases">
        <authorList>
            <person name="Meier V. D."/>
        </authorList>
    </citation>
    <scope>NUCLEOTIDE SEQUENCE</scope>
    <source>
        <strain evidence="2">AVDCRST_MAG91</strain>
    </source>
</reference>
<dbReference type="AlphaFoldDB" id="A0A6J4SRQ2"/>
<evidence type="ECO:0000313" key="2">
    <source>
        <dbReference type="EMBL" id="CAA9503439.1"/>
    </source>
</evidence>
<name>A0A6J4SRQ2_9SPHN</name>
<feature type="signal peptide" evidence="1">
    <location>
        <begin position="1"/>
        <end position="27"/>
    </location>
</feature>
<sequence length="55" mass="5473">MFNFENIARVATAAVGALILTTMSVAAAVGPNPVAEKAPANSLVAAAQNPVHADV</sequence>
<accession>A0A6J4SRQ2</accession>